<comment type="caution">
    <text evidence="11">Lacks conserved residue(s) required for the propagation of feature annotation.</text>
</comment>
<dbReference type="EC" id="3.6.1.73" evidence="11"/>
<dbReference type="InterPro" id="IPR002786">
    <property type="entry name" value="Non_canon_purine_NTPase"/>
</dbReference>
<dbReference type="Gene3D" id="3.90.950.10">
    <property type="match status" value="1"/>
</dbReference>
<comment type="subunit">
    <text evidence="11">Homodimer.</text>
</comment>
<keyword evidence="6 11" id="KW-0546">Nucleotide metabolism</keyword>
<comment type="function">
    <text evidence="11">Phosphatase that hydrolyzes non-canonical purine nucleotides such as XTP and ITP to their respective diphosphate derivatives. Probably excludes non-canonical purines from DNA/RNA precursor pool, thus preventing their incorporation into DNA/RNA and avoiding chromosomal lesions.</text>
</comment>
<evidence type="ECO:0000256" key="6">
    <source>
        <dbReference type="ARBA" id="ARBA00023080"/>
    </source>
</evidence>
<feature type="binding site" evidence="11">
    <location>
        <begin position="7"/>
        <end position="12"/>
    </location>
    <ligand>
        <name>substrate</name>
    </ligand>
</feature>
<evidence type="ECO:0000256" key="5">
    <source>
        <dbReference type="ARBA" id="ARBA00022842"/>
    </source>
</evidence>
<evidence type="ECO:0000256" key="7">
    <source>
        <dbReference type="ARBA" id="ARBA00023211"/>
    </source>
</evidence>
<evidence type="ECO:0000256" key="2">
    <source>
        <dbReference type="ARBA" id="ARBA00022723"/>
    </source>
</evidence>
<evidence type="ECO:0000256" key="1">
    <source>
        <dbReference type="ARBA" id="ARBA00001936"/>
    </source>
</evidence>
<name>A0A1F5H7A6_9BACT</name>
<keyword evidence="7 11" id="KW-0464">Manganese</keyword>
<evidence type="ECO:0000259" key="12">
    <source>
        <dbReference type="Pfam" id="PF01931"/>
    </source>
</evidence>
<keyword evidence="4 11" id="KW-0378">Hydrolase</keyword>
<sequence length="176" mass="19216">MKIAVGSTNPVKIEAAKRAFGKVWPKKKLEIVGIEVPSGVSQQPMTDKEAVKGARNRAKVAIKSARADFGVGLEGGLQKFEGIWFDTGWIVIVDKNGKEGIGSTIRMQNAPKTIRMVKAGMELGHVDDVVFKVKNSKQGDGHFGLMSKNAVNRAEAYTEGVISALVRFIRPELFYE</sequence>
<dbReference type="NCBIfam" id="TIGR00258">
    <property type="entry name" value="inosine/xanthosine triphosphatase"/>
    <property type="match status" value="1"/>
</dbReference>
<evidence type="ECO:0000256" key="3">
    <source>
        <dbReference type="ARBA" id="ARBA00022741"/>
    </source>
</evidence>
<feature type="domain" description="Non-canonical purine NTP phosphatase/PRRC1" evidence="12">
    <location>
        <begin position="6"/>
        <end position="169"/>
    </location>
</feature>
<comment type="cofactor">
    <cofactor evidence="11">
        <name>Mg(2+)</name>
        <dbReference type="ChEBI" id="CHEBI:18420"/>
    </cofactor>
    <cofactor evidence="11">
        <name>Mn(2+)</name>
        <dbReference type="ChEBI" id="CHEBI:29035"/>
    </cofactor>
    <text evidence="11">Binds 1 divalent metal cation per subunit; can use either Mg(2+) or Mn(2+).</text>
</comment>
<dbReference type="InterPro" id="IPR029001">
    <property type="entry name" value="ITPase-like_fam"/>
</dbReference>
<dbReference type="GO" id="GO:0006772">
    <property type="term" value="P:thiamine metabolic process"/>
    <property type="evidence" value="ECO:0007669"/>
    <property type="project" value="TreeGrafter"/>
</dbReference>
<dbReference type="Pfam" id="PF01931">
    <property type="entry name" value="NTPase_I-T"/>
    <property type="match status" value="1"/>
</dbReference>
<comment type="catalytic activity">
    <reaction evidence="8 11">
        <text>ITP + H2O = IDP + phosphate + H(+)</text>
        <dbReference type="Rhea" id="RHEA:28330"/>
        <dbReference type="ChEBI" id="CHEBI:15377"/>
        <dbReference type="ChEBI" id="CHEBI:15378"/>
        <dbReference type="ChEBI" id="CHEBI:43474"/>
        <dbReference type="ChEBI" id="CHEBI:58280"/>
        <dbReference type="ChEBI" id="CHEBI:61402"/>
        <dbReference type="EC" id="3.6.1.73"/>
    </reaction>
</comment>
<dbReference type="FunFam" id="3.90.950.10:FF:000002">
    <property type="entry name" value="Inosine/xanthosine triphosphatase"/>
    <property type="match status" value="1"/>
</dbReference>
<gene>
    <name evidence="13" type="ORF">A2W45_02495</name>
</gene>
<dbReference type="InterPro" id="IPR026533">
    <property type="entry name" value="NTPase/PRRC1"/>
</dbReference>
<evidence type="ECO:0000256" key="4">
    <source>
        <dbReference type="ARBA" id="ARBA00022801"/>
    </source>
</evidence>
<dbReference type="AlphaFoldDB" id="A0A1F5H7A6"/>
<dbReference type="Proteomes" id="UP000178393">
    <property type="component" value="Unassembled WGS sequence"/>
</dbReference>
<comment type="caution">
    <text evidence="13">The sequence shown here is derived from an EMBL/GenBank/DDBJ whole genome shotgun (WGS) entry which is preliminary data.</text>
</comment>
<proteinExistence type="inferred from homology"/>
<evidence type="ECO:0000313" key="14">
    <source>
        <dbReference type="Proteomes" id="UP000178393"/>
    </source>
</evidence>
<evidence type="ECO:0000313" key="13">
    <source>
        <dbReference type="EMBL" id="OGD99957.1"/>
    </source>
</evidence>
<evidence type="ECO:0000256" key="8">
    <source>
        <dbReference type="ARBA" id="ARBA00048174"/>
    </source>
</evidence>
<comment type="catalytic activity">
    <reaction evidence="9 11">
        <text>XTP + H2O = XDP + phosphate + H(+)</text>
        <dbReference type="Rhea" id="RHEA:28406"/>
        <dbReference type="ChEBI" id="CHEBI:15377"/>
        <dbReference type="ChEBI" id="CHEBI:15378"/>
        <dbReference type="ChEBI" id="CHEBI:43474"/>
        <dbReference type="ChEBI" id="CHEBI:59884"/>
        <dbReference type="ChEBI" id="CHEBI:61314"/>
        <dbReference type="EC" id="3.6.1.73"/>
    </reaction>
</comment>
<comment type="cofactor">
    <cofactor evidence="1">
        <name>Mn(2+)</name>
        <dbReference type="ChEBI" id="CHEBI:29035"/>
    </cofactor>
</comment>
<dbReference type="EMBL" id="MFBH01000018">
    <property type="protein sequence ID" value="OGD99957.1"/>
    <property type="molecule type" value="Genomic_DNA"/>
</dbReference>
<evidence type="ECO:0000256" key="11">
    <source>
        <dbReference type="HAMAP-Rule" id="MF_00648"/>
    </source>
</evidence>
<protein>
    <recommendedName>
        <fullName evidence="11">Probable inosine/xanthosine triphosphatase</fullName>
        <shortName evidence="11">ITPase/XTPase</shortName>
        <ecNumber evidence="11">3.6.1.73</ecNumber>
    </recommendedName>
    <alternativeName>
        <fullName evidence="11">Non-canonical purine NTP phosphatase</fullName>
    </alternativeName>
    <alternativeName>
        <fullName evidence="11">Non-standard purine NTP phosphatase</fullName>
    </alternativeName>
    <alternativeName>
        <fullName evidence="11">Nucleoside-triphosphate phosphatase</fullName>
        <shortName evidence="11">NTPase</shortName>
    </alternativeName>
</protein>
<dbReference type="GO" id="GO:0103023">
    <property type="term" value="F:ITPase activity"/>
    <property type="evidence" value="ECO:0007669"/>
    <property type="project" value="UniProtKB-EC"/>
</dbReference>
<keyword evidence="5 11" id="KW-0460">Magnesium</keyword>
<evidence type="ECO:0000256" key="9">
    <source>
        <dbReference type="ARBA" id="ARBA00048781"/>
    </source>
</evidence>
<keyword evidence="2 11" id="KW-0479">Metal-binding</keyword>
<dbReference type="PANTHER" id="PTHR34699:SF2">
    <property type="entry name" value="NON-CANONICAL PURINE NTP PHOSPHATASE_PRRC1 DOMAIN-CONTAINING PROTEIN"/>
    <property type="match status" value="1"/>
</dbReference>
<reference evidence="13 14" key="1">
    <citation type="journal article" date="2016" name="Nat. Commun.">
        <title>Thousands of microbial genomes shed light on interconnected biogeochemical processes in an aquifer system.</title>
        <authorList>
            <person name="Anantharaman K."/>
            <person name="Brown C.T."/>
            <person name="Hug L.A."/>
            <person name="Sharon I."/>
            <person name="Castelle C.J."/>
            <person name="Probst A.J."/>
            <person name="Thomas B.C."/>
            <person name="Singh A."/>
            <person name="Wilkins M.J."/>
            <person name="Karaoz U."/>
            <person name="Brodie E.L."/>
            <person name="Williams K.H."/>
            <person name="Hubbard S.S."/>
            <person name="Banfield J.F."/>
        </authorList>
    </citation>
    <scope>NUCLEOTIDE SEQUENCE [LARGE SCALE GENOMIC DNA]</scope>
</reference>
<organism evidence="13 14">
    <name type="scientific">Candidatus Curtissbacteria bacterium RIFCSPHIGHO2_12_41_11</name>
    <dbReference type="NCBI Taxonomy" id="1797718"/>
    <lineage>
        <taxon>Bacteria</taxon>
        <taxon>Candidatus Curtissiibacteriota</taxon>
    </lineage>
</organism>
<evidence type="ECO:0000256" key="10">
    <source>
        <dbReference type="ARBA" id="ARBA00060855"/>
    </source>
</evidence>
<dbReference type="PANTHER" id="PTHR34699">
    <property type="match status" value="1"/>
</dbReference>
<dbReference type="GO" id="GO:0009117">
    <property type="term" value="P:nucleotide metabolic process"/>
    <property type="evidence" value="ECO:0007669"/>
    <property type="project" value="UniProtKB-KW"/>
</dbReference>
<dbReference type="HAMAP" id="MF_00648">
    <property type="entry name" value="Non_canon_purine_NTPase_YjjX"/>
    <property type="match status" value="1"/>
</dbReference>
<comment type="similarity">
    <text evidence="10 11">Belongs to the YjjX NTPase family.</text>
</comment>
<dbReference type="SUPFAM" id="SSF52972">
    <property type="entry name" value="ITPase-like"/>
    <property type="match status" value="1"/>
</dbReference>
<dbReference type="InterPro" id="IPR050299">
    <property type="entry name" value="YjjX_NTPase"/>
</dbReference>
<accession>A0A1F5H7A6</accession>
<dbReference type="GO" id="GO:0000166">
    <property type="term" value="F:nucleotide binding"/>
    <property type="evidence" value="ECO:0007669"/>
    <property type="project" value="UniProtKB-KW"/>
</dbReference>
<dbReference type="GO" id="GO:0046872">
    <property type="term" value="F:metal ion binding"/>
    <property type="evidence" value="ECO:0007669"/>
    <property type="project" value="UniProtKB-KW"/>
</dbReference>
<keyword evidence="3 11" id="KW-0547">Nucleotide-binding</keyword>